<evidence type="ECO:0000313" key="2">
    <source>
        <dbReference type="Proteomes" id="UP000789396"/>
    </source>
</evidence>
<dbReference type="Proteomes" id="UP000789396">
    <property type="component" value="Unassembled WGS sequence"/>
</dbReference>
<dbReference type="AlphaFoldDB" id="A0A9N8ZFH1"/>
<comment type="caution">
    <text evidence="1">The sequence shown here is derived from an EMBL/GenBank/DDBJ whole genome shotgun (WGS) entry which is preliminary data.</text>
</comment>
<sequence length="50" mass="5674">MATSEEPLVISKEIDLNNLTDLDKKLLDIRILYFRKVLDESVNLLALGLS</sequence>
<proteinExistence type="predicted"/>
<protein>
    <submittedName>
        <fullName evidence="1">10565_t:CDS:1</fullName>
    </submittedName>
</protein>
<name>A0A9N8ZFH1_9GLOM</name>
<accession>A0A9N8ZFH1</accession>
<evidence type="ECO:0000313" key="1">
    <source>
        <dbReference type="EMBL" id="CAG8490495.1"/>
    </source>
</evidence>
<organism evidence="1 2">
    <name type="scientific">Racocetra fulgida</name>
    <dbReference type="NCBI Taxonomy" id="60492"/>
    <lineage>
        <taxon>Eukaryota</taxon>
        <taxon>Fungi</taxon>
        <taxon>Fungi incertae sedis</taxon>
        <taxon>Mucoromycota</taxon>
        <taxon>Glomeromycotina</taxon>
        <taxon>Glomeromycetes</taxon>
        <taxon>Diversisporales</taxon>
        <taxon>Gigasporaceae</taxon>
        <taxon>Racocetra</taxon>
    </lineage>
</organism>
<keyword evidence="2" id="KW-1185">Reference proteome</keyword>
<dbReference type="EMBL" id="CAJVPZ010001356">
    <property type="protein sequence ID" value="CAG8490495.1"/>
    <property type="molecule type" value="Genomic_DNA"/>
</dbReference>
<reference evidence="1" key="1">
    <citation type="submission" date="2021-06" db="EMBL/GenBank/DDBJ databases">
        <authorList>
            <person name="Kallberg Y."/>
            <person name="Tangrot J."/>
            <person name="Rosling A."/>
        </authorList>
    </citation>
    <scope>NUCLEOTIDE SEQUENCE</scope>
    <source>
        <strain evidence="1">IN212</strain>
    </source>
</reference>
<gene>
    <name evidence="1" type="ORF">RFULGI_LOCUS1961</name>
</gene>